<dbReference type="GO" id="GO:0004757">
    <property type="term" value="F:sepiapterin reductase (NADP+) activity"/>
    <property type="evidence" value="ECO:0007669"/>
    <property type="project" value="TreeGrafter"/>
</dbReference>
<dbReference type="InterPro" id="IPR036291">
    <property type="entry name" value="NAD(P)-bd_dom_sf"/>
</dbReference>
<evidence type="ECO:0000256" key="1">
    <source>
        <dbReference type="ARBA" id="ARBA00004496"/>
    </source>
</evidence>
<dbReference type="Proteomes" id="UP000278085">
    <property type="component" value="Unassembled WGS sequence"/>
</dbReference>
<dbReference type="EMBL" id="RXLQ01000002">
    <property type="protein sequence ID" value="RSZ60140.1"/>
    <property type="molecule type" value="Genomic_DNA"/>
</dbReference>
<organism evidence="5 6">
    <name type="scientific">Massilia atriviolacea</name>
    <dbReference type="NCBI Taxonomy" id="2495579"/>
    <lineage>
        <taxon>Bacteria</taxon>
        <taxon>Pseudomonadati</taxon>
        <taxon>Pseudomonadota</taxon>
        <taxon>Betaproteobacteria</taxon>
        <taxon>Burkholderiales</taxon>
        <taxon>Oxalobacteraceae</taxon>
        <taxon>Telluria group</taxon>
        <taxon>Massilia</taxon>
    </lineage>
</organism>
<evidence type="ECO:0000256" key="4">
    <source>
        <dbReference type="ARBA" id="ARBA00023002"/>
    </source>
</evidence>
<keyword evidence="2" id="KW-0963">Cytoplasm</keyword>
<dbReference type="GO" id="GO:0006729">
    <property type="term" value="P:tetrahydrobiopterin biosynthetic process"/>
    <property type="evidence" value="ECO:0007669"/>
    <property type="project" value="TreeGrafter"/>
</dbReference>
<dbReference type="NCBIfam" id="NF005436">
    <property type="entry name" value="PRK07023.1"/>
    <property type="match status" value="1"/>
</dbReference>
<evidence type="ECO:0000256" key="2">
    <source>
        <dbReference type="ARBA" id="ARBA00022490"/>
    </source>
</evidence>
<proteinExistence type="predicted"/>
<evidence type="ECO:0000313" key="5">
    <source>
        <dbReference type="EMBL" id="RSZ60140.1"/>
    </source>
</evidence>
<keyword evidence="4" id="KW-0560">Oxidoreductase</keyword>
<dbReference type="AlphaFoldDB" id="A0A430HRI0"/>
<protein>
    <submittedName>
        <fullName evidence="5">SDR family oxidoreductase</fullName>
    </submittedName>
</protein>
<name>A0A430HRI0_9BURK</name>
<dbReference type="InterPro" id="IPR051721">
    <property type="entry name" value="Biopterin_syn/organic_redct"/>
</dbReference>
<accession>A0A430HRI0</accession>
<dbReference type="InterPro" id="IPR002347">
    <property type="entry name" value="SDR_fam"/>
</dbReference>
<dbReference type="PRINTS" id="PR00081">
    <property type="entry name" value="GDHRDH"/>
</dbReference>
<evidence type="ECO:0000256" key="3">
    <source>
        <dbReference type="ARBA" id="ARBA00022857"/>
    </source>
</evidence>
<keyword evidence="6" id="KW-1185">Reference proteome</keyword>
<dbReference type="PANTHER" id="PTHR44085:SF2">
    <property type="entry name" value="SEPIAPTERIN REDUCTASE"/>
    <property type="match status" value="1"/>
</dbReference>
<dbReference type="OrthoDB" id="9794387at2"/>
<comment type="caution">
    <text evidence="5">The sequence shown here is derived from an EMBL/GenBank/DDBJ whole genome shotgun (WGS) entry which is preliminary data.</text>
</comment>
<dbReference type="Gene3D" id="3.40.50.720">
    <property type="entry name" value="NAD(P)-binding Rossmann-like Domain"/>
    <property type="match status" value="1"/>
</dbReference>
<sequence length="257" mass="26652">MSDPLTLAVVSGHSHGLGEALAAGLMERGIPVLGLARGTAPSLAQRFGVLLREHQLDLSDSAALSAWLATPALRDFLGAGAQVLLLNNAGTVEPVGALHHQDPLSVARAVALNVAAPLMLAAAVVAAAPQAERRIVHVSSGAARNAYTGWSVYGATKAALDHHARSVALDYPLPPPGRDGAAGVRICSLAPGVIDTAMQAQIRATPESRFPQRARFVDLQRSGALASPQQCAAGVIDYVLGQHFGREPVDDVRTTSR</sequence>
<evidence type="ECO:0000313" key="6">
    <source>
        <dbReference type="Proteomes" id="UP000278085"/>
    </source>
</evidence>
<dbReference type="Pfam" id="PF00106">
    <property type="entry name" value="adh_short"/>
    <property type="match status" value="1"/>
</dbReference>
<reference evidence="5 6" key="1">
    <citation type="submission" date="2018-12" db="EMBL/GenBank/DDBJ databases">
        <authorList>
            <person name="Yang E."/>
        </authorList>
    </citation>
    <scope>NUCLEOTIDE SEQUENCE [LARGE SCALE GENOMIC DNA]</scope>
    <source>
        <strain evidence="5 6">SOD</strain>
    </source>
</reference>
<dbReference type="GO" id="GO:0005737">
    <property type="term" value="C:cytoplasm"/>
    <property type="evidence" value="ECO:0007669"/>
    <property type="project" value="UniProtKB-SubCell"/>
</dbReference>
<comment type="subcellular location">
    <subcellularLocation>
        <location evidence="1">Cytoplasm</location>
    </subcellularLocation>
</comment>
<dbReference type="RefSeq" id="WP_126072556.1">
    <property type="nucleotide sequence ID" value="NZ_CP051166.1"/>
</dbReference>
<dbReference type="SUPFAM" id="SSF51735">
    <property type="entry name" value="NAD(P)-binding Rossmann-fold domains"/>
    <property type="match status" value="1"/>
</dbReference>
<dbReference type="PANTHER" id="PTHR44085">
    <property type="entry name" value="SEPIAPTERIN REDUCTASE"/>
    <property type="match status" value="1"/>
</dbReference>
<keyword evidence="3" id="KW-0521">NADP</keyword>
<gene>
    <name evidence="5" type="ORF">EJB06_03095</name>
</gene>